<evidence type="ECO:0000256" key="3">
    <source>
        <dbReference type="ARBA" id="ARBA00023125"/>
    </source>
</evidence>
<feature type="DNA-binding region" description="OmpR/PhoB-type" evidence="7">
    <location>
        <begin position="135"/>
        <end position="234"/>
    </location>
</feature>
<dbReference type="Proteomes" id="UP000095544">
    <property type="component" value="Unassembled WGS sequence"/>
</dbReference>
<accession>A0A174DJB0</accession>
<evidence type="ECO:0000256" key="2">
    <source>
        <dbReference type="ARBA" id="ARBA00023015"/>
    </source>
</evidence>
<reference evidence="10 11" key="1">
    <citation type="submission" date="2015-09" db="EMBL/GenBank/DDBJ databases">
        <authorList>
            <consortium name="Pathogen Informatics"/>
        </authorList>
    </citation>
    <scope>NUCLEOTIDE SEQUENCE [LARGE SCALE GENOMIC DNA]</scope>
    <source>
        <strain evidence="10 11">2789STDY5834876</strain>
    </source>
</reference>
<evidence type="ECO:0000313" key="10">
    <source>
        <dbReference type="EMBL" id="CUO24225.1"/>
    </source>
</evidence>
<dbReference type="Gene3D" id="6.10.250.690">
    <property type="match status" value="1"/>
</dbReference>
<dbReference type="GO" id="GO:0000976">
    <property type="term" value="F:transcription cis-regulatory region binding"/>
    <property type="evidence" value="ECO:0007669"/>
    <property type="project" value="TreeGrafter"/>
</dbReference>
<dbReference type="GO" id="GO:0006355">
    <property type="term" value="P:regulation of DNA-templated transcription"/>
    <property type="evidence" value="ECO:0007669"/>
    <property type="project" value="InterPro"/>
</dbReference>
<evidence type="ECO:0000313" key="11">
    <source>
        <dbReference type="Proteomes" id="UP000095544"/>
    </source>
</evidence>
<dbReference type="InterPro" id="IPR001789">
    <property type="entry name" value="Sig_transdc_resp-reg_receiver"/>
</dbReference>
<evidence type="ECO:0000256" key="6">
    <source>
        <dbReference type="PROSITE-ProRule" id="PRU00169"/>
    </source>
</evidence>
<feature type="domain" description="Response regulatory" evidence="8">
    <location>
        <begin position="8"/>
        <end position="121"/>
    </location>
</feature>
<keyword evidence="6" id="KW-0597">Phosphoprotein</keyword>
<dbReference type="STRING" id="39482.ERS852491_01653"/>
<proteinExistence type="predicted"/>
<evidence type="ECO:0000256" key="1">
    <source>
        <dbReference type="ARBA" id="ARBA00018672"/>
    </source>
</evidence>
<dbReference type="Gene3D" id="1.10.10.10">
    <property type="entry name" value="Winged helix-like DNA-binding domain superfamily/Winged helix DNA-binding domain"/>
    <property type="match status" value="1"/>
</dbReference>
<dbReference type="InterPro" id="IPR036388">
    <property type="entry name" value="WH-like_DNA-bd_sf"/>
</dbReference>
<evidence type="ECO:0000259" key="8">
    <source>
        <dbReference type="PROSITE" id="PS50110"/>
    </source>
</evidence>
<evidence type="ECO:0000259" key="9">
    <source>
        <dbReference type="PROSITE" id="PS51755"/>
    </source>
</evidence>
<feature type="modified residue" description="4-aspartylphosphate" evidence="6">
    <location>
        <position position="57"/>
    </location>
</feature>
<dbReference type="CDD" id="cd00383">
    <property type="entry name" value="trans_reg_C"/>
    <property type="match status" value="1"/>
</dbReference>
<dbReference type="PANTHER" id="PTHR48111">
    <property type="entry name" value="REGULATOR OF RPOS"/>
    <property type="match status" value="1"/>
</dbReference>
<feature type="domain" description="OmpR/PhoB-type" evidence="9">
    <location>
        <begin position="135"/>
        <end position="234"/>
    </location>
</feature>
<keyword evidence="2" id="KW-0805">Transcription regulation</keyword>
<evidence type="ECO:0000256" key="5">
    <source>
        <dbReference type="ARBA" id="ARBA00024867"/>
    </source>
</evidence>
<dbReference type="GO" id="GO:0000156">
    <property type="term" value="F:phosphorelay response regulator activity"/>
    <property type="evidence" value="ECO:0007669"/>
    <property type="project" value="TreeGrafter"/>
</dbReference>
<dbReference type="AlphaFoldDB" id="A0A174DJB0"/>
<dbReference type="PANTHER" id="PTHR48111:SF50">
    <property type="entry name" value="KDP OPERON TRANSCRIPTIONAL REGULATORY PROTEIN KDPE"/>
    <property type="match status" value="1"/>
</dbReference>
<dbReference type="SUPFAM" id="SSF52172">
    <property type="entry name" value="CheY-like"/>
    <property type="match status" value="1"/>
</dbReference>
<evidence type="ECO:0000256" key="4">
    <source>
        <dbReference type="ARBA" id="ARBA00023163"/>
    </source>
</evidence>
<dbReference type="Pfam" id="PF00072">
    <property type="entry name" value="Response_reg"/>
    <property type="match status" value="1"/>
</dbReference>
<sequence length="246" mass="27504">MNMTHKVTVLIIEDEKKILTFVSKILKKHDYKVLCADTGKEGLSLIGSQCPDIILLDLGLPDLDGCSIIQEVRAWSSIPIIVISARSAEKEKVAALDLGADDYITKPFGTSELLARIRASLRHSNRLYTDSSLYIRPYQCGSMLLDFSKRILTIDGKAVHLTPIEYKIVAYLAQNSGKVITYASILSNVWGPYADSDNKILRVNMANIRRKIENDPAQPQYIYTEVGVGYRMKEDEFDSNSQPSSV</sequence>
<dbReference type="Gene3D" id="3.40.50.2300">
    <property type="match status" value="1"/>
</dbReference>
<gene>
    <name evidence="10" type="primary">kdpE_2</name>
    <name evidence="10" type="ORF">ERS852491_01653</name>
</gene>
<keyword evidence="3 7" id="KW-0238">DNA-binding</keyword>
<dbReference type="InterPro" id="IPR011006">
    <property type="entry name" value="CheY-like_superfamily"/>
</dbReference>
<dbReference type="PROSITE" id="PS51755">
    <property type="entry name" value="OMPR_PHOB"/>
    <property type="match status" value="1"/>
</dbReference>
<dbReference type="Pfam" id="PF00486">
    <property type="entry name" value="Trans_reg_C"/>
    <property type="match status" value="1"/>
</dbReference>
<dbReference type="GO" id="GO:0005829">
    <property type="term" value="C:cytosol"/>
    <property type="evidence" value="ECO:0007669"/>
    <property type="project" value="TreeGrafter"/>
</dbReference>
<dbReference type="SMART" id="SM00448">
    <property type="entry name" value="REC"/>
    <property type="match status" value="1"/>
</dbReference>
<protein>
    <recommendedName>
        <fullName evidence="1">Stage 0 sporulation protein A homolog</fullName>
    </recommendedName>
</protein>
<organism evidence="10 11">
    <name type="scientific">Faecalicatena contorta</name>
    <dbReference type="NCBI Taxonomy" id="39482"/>
    <lineage>
        <taxon>Bacteria</taxon>
        <taxon>Bacillati</taxon>
        <taxon>Bacillota</taxon>
        <taxon>Clostridia</taxon>
        <taxon>Lachnospirales</taxon>
        <taxon>Lachnospiraceae</taxon>
        <taxon>Faecalicatena</taxon>
    </lineage>
</organism>
<dbReference type="InterPro" id="IPR001867">
    <property type="entry name" value="OmpR/PhoB-type_DNA-bd"/>
</dbReference>
<dbReference type="EMBL" id="CYZU01000012">
    <property type="protein sequence ID" value="CUO24225.1"/>
    <property type="molecule type" value="Genomic_DNA"/>
</dbReference>
<comment type="function">
    <text evidence="5">May play the central regulatory role in sporulation. It may be an element of the effector pathway responsible for the activation of sporulation genes in response to nutritional stress. Spo0A may act in concert with spo0H (a sigma factor) to control the expression of some genes that are critical to the sporulation process.</text>
</comment>
<dbReference type="GO" id="GO:0032993">
    <property type="term" value="C:protein-DNA complex"/>
    <property type="evidence" value="ECO:0007669"/>
    <property type="project" value="TreeGrafter"/>
</dbReference>
<keyword evidence="4" id="KW-0804">Transcription</keyword>
<name>A0A174DJB0_9FIRM</name>
<evidence type="ECO:0000256" key="7">
    <source>
        <dbReference type="PROSITE-ProRule" id="PRU01091"/>
    </source>
</evidence>
<dbReference type="InterPro" id="IPR039420">
    <property type="entry name" value="WalR-like"/>
</dbReference>
<dbReference type="SMART" id="SM00862">
    <property type="entry name" value="Trans_reg_C"/>
    <property type="match status" value="1"/>
</dbReference>
<dbReference type="PROSITE" id="PS50110">
    <property type="entry name" value="RESPONSE_REGULATORY"/>
    <property type="match status" value="1"/>
</dbReference>